<dbReference type="Proteomes" id="UP000070646">
    <property type="component" value="Unassembled WGS sequence"/>
</dbReference>
<reference evidence="2 3" key="1">
    <citation type="submission" date="2016-01" db="EMBL/GenBank/DDBJ databases">
        <authorList>
            <person name="Oliw E.H."/>
        </authorList>
    </citation>
    <scope>NUCLEOTIDE SEQUENCE [LARGE SCALE GENOMIC DNA]</scope>
    <source>
        <strain evidence="2 3">MJR7757A</strain>
    </source>
</reference>
<proteinExistence type="predicted"/>
<dbReference type="RefSeq" id="WP_060795773.1">
    <property type="nucleotide sequence ID" value="NZ_KQ956222.1"/>
</dbReference>
<feature type="non-terminal residue" evidence="2">
    <location>
        <position position="145"/>
    </location>
</feature>
<dbReference type="InterPro" id="IPR013325">
    <property type="entry name" value="RNA_pol_sigma_r2"/>
</dbReference>
<comment type="caution">
    <text evidence="2">The sequence shown here is derived from an EMBL/GenBank/DDBJ whole genome shotgun (WGS) entry which is preliminary data.</text>
</comment>
<dbReference type="GO" id="GO:0003700">
    <property type="term" value="F:DNA-binding transcription factor activity"/>
    <property type="evidence" value="ECO:0007669"/>
    <property type="project" value="InterPro"/>
</dbReference>
<dbReference type="PATRIC" id="fig|1502.174.peg.1618"/>
<evidence type="ECO:0000313" key="2">
    <source>
        <dbReference type="EMBL" id="KXA11816.1"/>
    </source>
</evidence>
<name>A0A133N689_CLOPF</name>
<organism evidence="2 3">
    <name type="scientific">Clostridium perfringens</name>
    <dbReference type="NCBI Taxonomy" id="1502"/>
    <lineage>
        <taxon>Bacteria</taxon>
        <taxon>Bacillati</taxon>
        <taxon>Bacillota</taxon>
        <taxon>Clostridia</taxon>
        <taxon>Eubacteriales</taxon>
        <taxon>Clostridiaceae</taxon>
        <taxon>Clostridium</taxon>
    </lineage>
</organism>
<dbReference type="SUPFAM" id="SSF88946">
    <property type="entry name" value="Sigma2 domain of RNA polymerase sigma factors"/>
    <property type="match status" value="1"/>
</dbReference>
<feature type="domain" description="RNA polymerase sigma-70 region 2" evidence="1">
    <location>
        <begin position="4"/>
        <end position="71"/>
    </location>
</feature>
<protein>
    <submittedName>
        <fullName evidence="2">Sigma-70 region 2</fullName>
    </submittedName>
</protein>
<dbReference type="GO" id="GO:0006352">
    <property type="term" value="P:DNA-templated transcription initiation"/>
    <property type="evidence" value="ECO:0007669"/>
    <property type="project" value="InterPro"/>
</dbReference>
<dbReference type="EMBL" id="LRPU01000078">
    <property type="protein sequence ID" value="KXA11816.1"/>
    <property type="molecule type" value="Genomic_DNA"/>
</dbReference>
<gene>
    <name evidence="2" type="ORF">HMPREF3222_01605</name>
</gene>
<dbReference type="Pfam" id="PF04542">
    <property type="entry name" value="Sigma70_r2"/>
    <property type="match status" value="1"/>
</dbReference>
<evidence type="ECO:0000313" key="3">
    <source>
        <dbReference type="Proteomes" id="UP000070646"/>
    </source>
</evidence>
<dbReference type="AlphaFoldDB" id="A0A133N689"/>
<sequence length="145" mass="17202">MINIEDYINLAYKVAARFYSKNEDKSIDEINSEALFALVKAANRFDERKGVKFSTFAIVTIEYEIKNSFYRDKSKFRRRVIEGKDVYERIYTDSLDREINLSEGVKLIDCFIGEFNTEEYVENIDLKIAINKLNMYQKNILKMIY</sequence>
<dbReference type="Gene3D" id="1.10.1740.10">
    <property type="match status" value="1"/>
</dbReference>
<accession>A0A133N689</accession>
<dbReference type="InterPro" id="IPR007627">
    <property type="entry name" value="RNA_pol_sigma70_r2"/>
</dbReference>
<evidence type="ECO:0000259" key="1">
    <source>
        <dbReference type="Pfam" id="PF04542"/>
    </source>
</evidence>